<feature type="transmembrane region" description="Helical" evidence="1">
    <location>
        <begin position="26"/>
        <end position="44"/>
    </location>
</feature>
<gene>
    <name evidence="2" type="ORF">PUN28_016397</name>
</gene>
<dbReference type="Proteomes" id="UP001430953">
    <property type="component" value="Unassembled WGS sequence"/>
</dbReference>
<name>A0AAW2EP84_9HYME</name>
<dbReference type="EMBL" id="JADYXP020000019">
    <property type="protein sequence ID" value="KAL0104735.1"/>
    <property type="molecule type" value="Genomic_DNA"/>
</dbReference>
<dbReference type="AlphaFoldDB" id="A0AAW2EP84"/>
<keyword evidence="1" id="KW-0472">Membrane</keyword>
<evidence type="ECO:0000313" key="3">
    <source>
        <dbReference type="Proteomes" id="UP001430953"/>
    </source>
</evidence>
<organism evidence="2 3">
    <name type="scientific">Cardiocondyla obscurior</name>
    <dbReference type="NCBI Taxonomy" id="286306"/>
    <lineage>
        <taxon>Eukaryota</taxon>
        <taxon>Metazoa</taxon>
        <taxon>Ecdysozoa</taxon>
        <taxon>Arthropoda</taxon>
        <taxon>Hexapoda</taxon>
        <taxon>Insecta</taxon>
        <taxon>Pterygota</taxon>
        <taxon>Neoptera</taxon>
        <taxon>Endopterygota</taxon>
        <taxon>Hymenoptera</taxon>
        <taxon>Apocrita</taxon>
        <taxon>Aculeata</taxon>
        <taxon>Formicoidea</taxon>
        <taxon>Formicidae</taxon>
        <taxon>Myrmicinae</taxon>
        <taxon>Cardiocondyla</taxon>
    </lineage>
</organism>
<reference evidence="2 3" key="1">
    <citation type="submission" date="2023-03" db="EMBL/GenBank/DDBJ databases">
        <title>High recombination rates correlate with genetic variation in Cardiocondyla obscurior ants.</title>
        <authorList>
            <person name="Errbii M."/>
        </authorList>
    </citation>
    <scope>NUCLEOTIDE SEQUENCE [LARGE SCALE GENOMIC DNA]</scope>
    <source>
        <strain evidence="2">Alpha-2009</strain>
        <tissue evidence="2">Whole body</tissue>
    </source>
</reference>
<keyword evidence="3" id="KW-1185">Reference proteome</keyword>
<proteinExistence type="predicted"/>
<accession>A0AAW2EP84</accession>
<evidence type="ECO:0000313" key="2">
    <source>
        <dbReference type="EMBL" id="KAL0104735.1"/>
    </source>
</evidence>
<keyword evidence="1" id="KW-0812">Transmembrane</keyword>
<comment type="caution">
    <text evidence="2">The sequence shown here is derived from an EMBL/GenBank/DDBJ whole genome shotgun (WGS) entry which is preliminary data.</text>
</comment>
<protein>
    <submittedName>
        <fullName evidence="2">Uncharacterized protein</fullName>
    </submittedName>
</protein>
<sequence>MAKLCSSISQVSKAIATFVTNTSNTIFTTIWIHGITFSWITKIISINRRNCSHKDGWKRKLAAHPFADHFSITINTFLSYNSYSTKLISRRQVINPPSLIS</sequence>
<keyword evidence="1" id="KW-1133">Transmembrane helix</keyword>
<evidence type="ECO:0000256" key="1">
    <source>
        <dbReference type="SAM" id="Phobius"/>
    </source>
</evidence>